<dbReference type="GO" id="GO:0005737">
    <property type="term" value="C:cytoplasm"/>
    <property type="evidence" value="ECO:0000318"/>
    <property type="project" value="GO_Central"/>
</dbReference>
<dbReference type="InterPro" id="IPR001680">
    <property type="entry name" value="WD40_rpt"/>
</dbReference>
<reference evidence="6 7" key="1">
    <citation type="journal article" date="2004" name="Science">
        <title>The Ashbya gossypii genome as a tool for mapping the ancient Saccharomyces cerevisiae genome.</title>
        <authorList>
            <person name="Dietrich F.S."/>
            <person name="Voegeli S."/>
            <person name="Brachat S."/>
            <person name="Lerch A."/>
            <person name="Gates K."/>
            <person name="Steiner S."/>
            <person name="Mohr C."/>
            <person name="Pohlmann R."/>
            <person name="Luedi P."/>
            <person name="Choi S."/>
            <person name="Wing R.A."/>
            <person name="Flavier A."/>
            <person name="Gaffney T.D."/>
            <person name="Philippsen P."/>
        </authorList>
    </citation>
    <scope>NUCLEOTIDE SEQUENCE [LARGE SCALE GENOMIC DNA]</scope>
    <source>
        <strain evidence="7">ATCC 10895 / CBS 109.51 / FGSC 9923 / NRRL Y-1056</strain>
    </source>
</reference>
<feature type="region of interest" description="Disordered" evidence="4">
    <location>
        <begin position="900"/>
        <end position="949"/>
    </location>
</feature>
<gene>
    <name evidence="6" type="ORF">AGOS_ACR190C</name>
</gene>
<dbReference type="SMART" id="SM00320">
    <property type="entry name" value="WD40"/>
    <property type="match status" value="5"/>
</dbReference>
<dbReference type="InterPro" id="IPR015943">
    <property type="entry name" value="WD40/YVTN_repeat-like_dom_sf"/>
</dbReference>
<dbReference type="PANTHER" id="PTHR10241:SF25">
    <property type="entry name" value="TOMOSYN, ISOFORM C"/>
    <property type="match status" value="1"/>
</dbReference>
<dbReference type="SUPFAM" id="SSF50978">
    <property type="entry name" value="WD40 repeat-like"/>
    <property type="match status" value="2"/>
</dbReference>
<dbReference type="Proteomes" id="UP000000591">
    <property type="component" value="Chromosome III"/>
</dbReference>
<evidence type="ECO:0000313" key="6">
    <source>
        <dbReference type="EMBL" id="AAS51416.1"/>
    </source>
</evidence>
<dbReference type="HOGENOM" id="CLU_006030_0_0_1"/>
<dbReference type="FunCoup" id="Q75BT1">
    <property type="interactions" value="162"/>
</dbReference>
<dbReference type="InterPro" id="IPR011047">
    <property type="entry name" value="Quinoprotein_ADH-like_sf"/>
</dbReference>
<evidence type="ECO:0000259" key="5">
    <source>
        <dbReference type="Pfam" id="PF08596"/>
    </source>
</evidence>
<dbReference type="AlphaFoldDB" id="Q75BT1"/>
<dbReference type="Pfam" id="PF08596">
    <property type="entry name" value="Lgl_C"/>
    <property type="match status" value="1"/>
</dbReference>
<dbReference type="GO" id="GO:0045159">
    <property type="term" value="F:myosin II binding"/>
    <property type="evidence" value="ECO:0000318"/>
    <property type="project" value="GO_Central"/>
</dbReference>
<feature type="domain" description="Lethal giant larvae (Lgl)-like C-terminal" evidence="5">
    <location>
        <begin position="511"/>
        <end position="908"/>
    </location>
</feature>
<dbReference type="InParanoid" id="Q75BT1"/>
<evidence type="ECO:0000256" key="1">
    <source>
        <dbReference type="ARBA" id="ARBA00008070"/>
    </source>
</evidence>
<dbReference type="GeneID" id="4619724"/>
<keyword evidence="7" id="KW-1185">Reference proteome</keyword>
<feature type="compositionally biased region" description="Low complexity" evidence="4">
    <location>
        <begin position="912"/>
        <end position="929"/>
    </location>
</feature>
<dbReference type="RefSeq" id="NP_983592.1">
    <property type="nucleotide sequence ID" value="NM_208945.1"/>
</dbReference>
<feature type="repeat" description="WD" evidence="3">
    <location>
        <begin position="242"/>
        <end position="271"/>
    </location>
</feature>
<dbReference type="InterPro" id="IPR013905">
    <property type="entry name" value="Lgl_C_dom"/>
</dbReference>
<keyword evidence="2" id="KW-0268">Exocytosis</keyword>
<dbReference type="STRING" id="284811.Q75BT1"/>
<evidence type="ECO:0000256" key="3">
    <source>
        <dbReference type="PROSITE-ProRule" id="PRU00221"/>
    </source>
</evidence>
<dbReference type="Gene3D" id="2.130.10.10">
    <property type="entry name" value="YVTN repeat-like/Quinoprotein amine dehydrogenase"/>
    <property type="match status" value="2"/>
</dbReference>
<evidence type="ECO:0000256" key="4">
    <source>
        <dbReference type="SAM" id="MobiDB-lite"/>
    </source>
</evidence>
<dbReference type="OrthoDB" id="19944at2759"/>
<dbReference type="GO" id="GO:0006887">
    <property type="term" value="P:exocytosis"/>
    <property type="evidence" value="ECO:0000318"/>
    <property type="project" value="GO_Central"/>
</dbReference>
<dbReference type="SUPFAM" id="SSF50998">
    <property type="entry name" value="Quinoprotein alcohol dehydrogenase-like"/>
    <property type="match status" value="1"/>
</dbReference>
<dbReference type="PANTHER" id="PTHR10241">
    <property type="entry name" value="LETHAL 2 GIANT LARVAE PROTEIN"/>
    <property type="match status" value="1"/>
</dbReference>
<dbReference type="PROSITE" id="PS50082">
    <property type="entry name" value="WD_REPEATS_2"/>
    <property type="match status" value="1"/>
</dbReference>
<keyword evidence="3" id="KW-0853">WD repeat</keyword>
<proteinExistence type="inferred from homology"/>
<evidence type="ECO:0000256" key="2">
    <source>
        <dbReference type="ARBA" id="ARBA00022483"/>
    </source>
</evidence>
<sequence>MFKSRRLKNVTNALKSVRGGDSGHLNGKLFELTEVCRSGVGGNVVAMAFDPVQSLLAVATETGEVHVYGKQQVEVVFTLKIKAAKAMRFVKGVYLVVVDRSDGLTVISLHRKCILASIYAPGKITAVEVDPSVDWMLLGLQNGSVIVYDVDRDVLSPYMIENLQKSTVFPRERSSPVVSIQWHPRELGTLLIAYERVVVTYSLVENCIKQQFVYELPPGAPGGDPGADINKPRAPFVVQALYHPNGLHILTVHADNSLVFWDANNGELIQARTLFDMDVHVPGSYENLNGMRNDRIKKVAWICDADPEKTSLLIAGGTAPHGTETFGLTMLDFGTTPKYSVTSYEKMSHYYSNPVRQKSFMLPSESSIVDFLPLPRKSPYFAGNHDPSLILVLLANGELDTLLYPSGNVTHRASLFPQSLSWVRPTVTVATAANIPTKQWLGMMSCTYNKDHFLKGGAQVRKTARRHYGRTAFITGHSNGSVRIWDASHRELEETSVFNINVAQALGTTDNVAVEHVSFAAETAELAVSVSSGDVLLYKFQDNPMFNPNGVAGELDGSFARLGIGNMSELLVDVSDRAPSHMKVGFCPLSAVRANLGKVSAVTNSNIGFVAVAYEDGSLLVIDRRKPAVIYMENLRRLKLKSAYVKSIEFSIMAFRDDGYSSILLFCGTDAGELLIFKVLPELSGRFVVNFVDNLSLHDQSPILKVETLSIEHASSCQASIGKMQELKTGTIIRGCVVLTSGSGIQLITDWAVKPTCKSFSVPLATTGCAFVPYKGAKDQLLTGIILIALQINSEIKLLSLPDLKELKTLVPPTTPQAQYLRNSSVLHNGDLMLRVGPAEAILFSILPGQSQDNTSAADAETDVLYNPKLHFPARPHVGALQWARGSMLVKCDELAELLSGGNRPPPKYPESKLSSVAHSASSASPSSEADQETQYQAPMKHSQRGNASWRSFTKSVQNGIDYLEDSVNDYAAAANKSMNDALEQTRKDIVKGAFKSKMGI</sequence>
<dbReference type="GO" id="GO:0005096">
    <property type="term" value="F:GTPase activator activity"/>
    <property type="evidence" value="ECO:0000318"/>
    <property type="project" value="GO_Central"/>
</dbReference>
<dbReference type="InterPro" id="IPR036322">
    <property type="entry name" value="WD40_repeat_dom_sf"/>
</dbReference>
<reference evidence="7" key="2">
    <citation type="journal article" date="2013" name="G3 (Bethesda)">
        <title>Genomes of Ashbya fungi isolated from insects reveal four mating-type loci, numerous translocations, lack of transposons, and distinct gene duplications.</title>
        <authorList>
            <person name="Dietrich F.S."/>
            <person name="Voegeli S."/>
            <person name="Kuo S."/>
            <person name="Philippsen P."/>
        </authorList>
    </citation>
    <scope>GENOME REANNOTATION</scope>
    <source>
        <strain evidence="7">ATCC 10895 / CBS 109.51 / FGSC 9923 / NRRL Y-1056</strain>
    </source>
</reference>
<comment type="similarity">
    <text evidence="1">Belongs to the WD repeat L(2)GL family.</text>
</comment>
<protein>
    <submittedName>
        <fullName evidence="6">ACR190Cp</fullName>
    </submittedName>
</protein>
<name>Q75BT1_EREGS</name>
<dbReference type="eggNOG" id="KOG1983">
    <property type="taxonomic scope" value="Eukaryota"/>
</dbReference>
<dbReference type="GO" id="GO:0019905">
    <property type="term" value="F:syntaxin binding"/>
    <property type="evidence" value="ECO:0000318"/>
    <property type="project" value="GO_Central"/>
</dbReference>
<dbReference type="GO" id="GO:0006893">
    <property type="term" value="P:Golgi to plasma membrane transport"/>
    <property type="evidence" value="ECO:0000318"/>
    <property type="project" value="GO_Central"/>
</dbReference>
<dbReference type="OMA" id="QIYVFGQ"/>
<organism evidence="6 7">
    <name type="scientific">Eremothecium gossypii (strain ATCC 10895 / CBS 109.51 / FGSC 9923 / NRRL Y-1056)</name>
    <name type="common">Yeast</name>
    <name type="synonym">Ashbya gossypii</name>
    <dbReference type="NCBI Taxonomy" id="284811"/>
    <lineage>
        <taxon>Eukaryota</taxon>
        <taxon>Fungi</taxon>
        <taxon>Dikarya</taxon>
        <taxon>Ascomycota</taxon>
        <taxon>Saccharomycotina</taxon>
        <taxon>Saccharomycetes</taxon>
        <taxon>Saccharomycetales</taxon>
        <taxon>Saccharomycetaceae</taxon>
        <taxon>Eremothecium</taxon>
    </lineage>
</organism>
<dbReference type="EMBL" id="AE016816">
    <property type="protein sequence ID" value="AAS51416.1"/>
    <property type="molecule type" value="Genomic_DNA"/>
</dbReference>
<accession>Q75BT1</accession>
<dbReference type="GO" id="GO:0005886">
    <property type="term" value="C:plasma membrane"/>
    <property type="evidence" value="ECO:0000318"/>
    <property type="project" value="GO_Central"/>
</dbReference>
<evidence type="ECO:0000313" key="7">
    <source>
        <dbReference type="Proteomes" id="UP000000591"/>
    </source>
</evidence>
<dbReference type="KEGG" id="ago:AGOS_ACR190C"/>